<feature type="region of interest" description="C-terminal hotdog fold" evidence="4">
    <location>
        <begin position="827"/>
        <end position="974"/>
    </location>
</feature>
<name>A0A367R505_9NOSO</name>
<feature type="active site" description="Proton acceptor; for dehydratase activity" evidence="4">
    <location>
        <position position="716"/>
    </location>
</feature>
<keyword evidence="3" id="KW-0808">Transferase</keyword>
<accession>A0A367R505</accession>
<dbReference type="PROSITE" id="PS50075">
    <property type="entry name" value="CARRIER"/>
    <property type="match status" value="1"/>
</dbReference>
<dbReference type="InterPro" id="IPR042104">
    <property type="entry name" value="PKS_dehydratase_sf"/>
</dbReference>
<feature type="region of interest" description="Disordered" evidence="5">
    <location>
        <begin position="36"/>
        <end position="57"/>
    </location>
</feature>
<keyword evidence="9" id="KW-1185">Reference proteome</keyword>
<dbReference type="InterPro" id="IPR050091">
    <property type="entry name" value="PKS_NRPS_Biosynth_Enz"/>
</dbReference>
<protein>
    <submittedName>
        <fullName evidence="8">Uncharacterized protein</fullName>
    </submittedName>
</protein>
<dbReference type="InterPro" id="IPR006162">
    <property type="entry name" value="Ppantetheine_attach_site"/>
</dbReference>
<dbReference type="InterPro" id="IPR036291">
    <property type="entry name" value="NAD(P)-bd_dom_sf"/>
</dbReference>
<dbReference type="PROSITE" id="PS00012">
    <property type="entry name" value="PHOSPHOPANTETHEINE"/>
    <property type="match status" value="1"/>
</dbReference>
<dbReference type="PROSITE" id="PS52019">
    <property type="entry name" value="PKS_MFAS_DH"/>
    <property type="match status" value="1"/>
</dbReference>
<keyword evidence="1" id="KW-0596">Phosphopantetheine</keyword>
<evidence type="ECO:0000256" key="4">
    <source>
        <dbReference type="PROSITE-ProRule" id="PRU01363"/>
    </source>
</evidence>
<dbReference type="InterPro" id="IPR009081">
    <property type="entry name" value="PP-bd_ACP"/>
</dbReference>
<dbReference type="Gene3D" id="1.10.1200.10">
    <property type="entry name" value="ACP-like"/>
    <property type="match status" value="1"/>
</dbReference>
<feature type="active site" description="Proton donor; for dehydratase activity" evidence="4">
    <location>
        <position position="893"/>
    </location>
</feature>
<proteinExistence type="predicted"/>
<dbReference type="SUPFAM" id="SSF51735">
    <property type="entry name" value="NAD(P)-binding Rossmann-fold domains"/>
    <property type="match status" value="1"/>
</dbReference>
<dbReference type="Pfam" id="PF21089">
    <property type="entry name" value="PKS_DH_N"/>
    <property type="match status" value="1"/>
</dbReference>
<dbReference type="InterPro" id="IPR049551">
    <property type="entry name" value="PKS_DH_C"/>
</dbReference>
<gene>
    <name evidence="8" type="ORF">A6770_21135</name>
</gene>
<evidence type="ECO:0000259" key="6">
    <source>
        <dbReference type="PROSITE" id="PS50075"/>
    </source>
</evidence>
<evidence type="ECO:0000256" key="5">
    <source>
        <dbReference type="SAM" id="MobiDB-lite"/>
    </source>
</evidence>
<dbReference type="GO" id="GO:0004312">
    <property type="term" value="F:fatty acid synthase activity"/>
    <property type="evidence" value="ECO:0007669"/>
    <property type="project" value="TreeGrafter"/>
</dbReference>
<dbReference type="InterPro" id="IPR013968">
    <property type="entry name" value="PKS_KR"/>
</dbReference>
<feature type="domain" description="PKS/mFAS DH" evidence="7">
    <location>
        <begin position="684"/>
        <end position="974"/>
    </location>
</feature>
<evidence type="ECO:0000256" key="1">
    <source>
        <dbReference type="ARBA" id="ARBA00022450"/>
    </source>
</evidence>
<reference evidence="8" key="1">
    <citation type="submission" date="2016-04" db="EMBL/GenBank/DDBJ databases">
        <authorList>
            <person name="Tabuchi Yagui T.R."/>
        </authorList>
    </citation>
    <scope>NUCLEOTIDE SEQUENCE [LARGE SCALE GENOMIC DNA]</scope>
    <source>
        <strain evidence="8">NIES-26</strain>
    </source>
</reference>
<feature type="compositionally biased region" description="Low complexity" evidence="5">
    <location>
        <begin position="39"/>
        <end position="55"/>
    </location>
</feature>
<dbReference type="CDD" id="cd08953">
    <property type="entry name" value="KR_2_SDR_x"/>
    <property type="match status" value="1"/>
</dbReference>
<dbReference type="AlphaFoldDB" id="A0A367R505"/>
<dbReference type="Pfam" id="PF00550">
    <property type="entry name" value="PP-binding"/>
    <property type="match status" value="1"/>
</dbReference>
<dbReference type="InterPro" id="IPR049552">
    <property type="entry name" value="PKS_DH_N"/>
</dbReference>
<dbReference type="PANTHER" id="PTHR43775:SF37">
    <property type="entry name" value="SI:DKEY-61P9.11"/>
    <property type="match status" value="1"/>
</dbReference>
<dbReference type="InterPro" id="IPR049900">
    <property type="entry name" value="PKS_mFAS_DH"/>
</dbReference>
<evidence type="ECO:0000313" key="8">
    <source>
        <dbReference type="EMBL" id="RCJ30594.1"/>
    </source>
</evidence>
<feature type="region of interest" description="N-terminal hotdog fold" evidence="4">
    <location>
        <begin position="684"/>
        <end position="815"/>
    </location>
</feature>
<evidence type="ECO:0000313" key="9">
    <source>
        <dbReference type="Proteomes" id="UP000252107"/>
    </source>
</evidence>
<dbReference type="Gene3D" id="3.40.50.720">
    <property type="entry name" value="NAD(P)-binding Rossmann-like Domain"/>
    <property type="match status" value="1"/>
</dbReference>
<keyword evidence="2" id="KW-0597">Phosphoprotein</keyword>
<organism evidence="8 9">
    <name type="scientific">Nostoc minutum NIES-26</name>
    <dbReference type="NCBI Taxonomy" id="1844469"/>
    <lineage>
        <taxon>Bacteria</taxon>
        <taxon>Bacillati</taxon>
        <taxon>Cyanobacteriota</taxon>
        <taxon>Cyanophyceae</taxon>
        <taxon>Nostocales</taxon>
        <taxon>Nostocaceae</taxon>
        <taxon>Nostoc</taxon>
    </lineage>
</organism>
<evidence type="ECO:0000256" key="2">
    <source>
        <dbReference type="ARBA" id="ARBA00022553"/>
    </source>
</evidence>
<dbReference type="Proteomes" id="UP000252107">
    <property type="component" value="Unassembled WGS sequence"/>
</dbReference>
<dbReference type="PANTHER" id="PTHR43775">
    <property type="entry name" value="FATTY ACID SYNTHASE"/>
    <property type="match status" value="1"/>
</dbReference>
<dbReference type="Gene3D" id="3.10.129.110">
    <property type="entry name" value="Polyketide synthase dehydratase"/>
    <property type="match status" value="1"/>
</dbReference>
<dbReference type="Pfam" id="PF14765">
    <property type="entry name" value="PS-DH"/>
    <property type="match status" value="1"/>
</dbReference>
<dbReference type="InterPro" id="IPR057326">
    <property type="entry name" value="KR_dom"/>
</dbReference>
<dbReference type="GO" id="GO:0006633">
    <property type="term" value="P:fatty acid biosynthetic process"/>
    <property type="evidence" value="ECO:0007669"/>
    <property type="project" value="TreeGrafter"/>
</dbReference>
<sequence>MNSSNNEELIELLSSYFSHRGHFLAQVIRADLQSSPFLTSKPKNSKKSTSNSTQKLEVKVSAPLATHSVDNGHQPTHPVDNGNQQQTTSIQDILVNLVVEHTGYPRDSINLQARLLDDLNLDSIKSAELVAQAAKQVGVQGQVDPSHFANASLTEIIEALKELSQPQHSQQQTSTESAPTVSEELTSWTRNFVVEYVAESAASISRQEENWQNTHLFAVDDWKTARVLIVAESEAADFVPVVTQKLQLIGAQVEVTNFEEILANSLIQKVEFTHFIAVLPRNVKGETSPETQLKRAMARLHAVATPPPSSQGQREYTSVSYIQFNGGYFGKLQQIGDIEQGCTIGFVSTLHLERPDLKVRIIDLPAEVEPSAVVERVIEEIAKPDAFLAVGYDSQLIRRIPRPKIQDRSLYENRNLTWSSEDVFLVTGGAKGITAECALALARVTGVKMALVGSSPHPQDNPMGKSSPEIARILRRFRDEELTCQYYQCNVADAQAVVELVGRVQKDLGSITGIIHGAAVNKARRVENCSLAEAEAEIAPKVMGAINLCQALQNKPPKIFAGISSIGAVVGLPGNSWYSFSNEVLDLILRRFGQEHPETSVISTAYSVWAEVGMGARMGTVHNLRRMGIKAIPKNEGVNRFVQLMQKDPGDAQVVITSSLGGVQTLGRGFDTWRIKRVPPPETSKFIEQLQIIDPGIEVTARTHLSLEKDSYVKDHVYKGSYLFPTVFGLEAMAQIVAYTVAQERFYTLRIEDIRLERPIVVDPQNGVEIELRAEVFERESSNAPLRVLAEIRTEQTGFTVAHFAATFVLGQKVEAPIQKVELPTEPLAIAPKEDLYSWLLFQGPRFQRLQQIYTLNSTKMVFRTQRDAGEEVQGSGDRADGPFLLGDPYYRDSLLQSVQPMVPQDLGLPIGIKGIQIYQIYSQGVESCIGVAQGESRKGKHYDTTVFSVDADGRVIEKLEGYQLRIIDHHPDHPTAEELANRGDRHEQLLHQELVQRAAAFDVSVPQISLVEIPGMHNLSAQERHQRQLPVFSKTVGKFLNLLVLLLIFTVTAKELFVRLLENF</sequence>
<evidence type="ECO:0000259" key="7">
    <source>
        <dbReference type="PROSITE" id="PS52019"/>
    </source>
</evidence>
<comment type="caution">
    <text evidence="8">The sequence shown here is derived from an EMBL/GenBank/DDBJ whole genome shotgun (WGS) entry which is preliminary data.</text>
</comment>
<feature type="domain" description="Carrier" evidence="6">
    <location>
        <begin position="85"/>
        <end position="164"/>
    </location>
</feature>
<dbReference type="InterPro" id="IPR036736">
    <property type="entry name" value="ACP-like_sf"/>
</dbReference>
<evidence type="ECO:0000256" key="3">
    <source>
        <dbReference type="ARBA" id="ARBA00022679"/>
    </source>
</evidence>
<dbReference type="SMART" id="SM00822">
    <property type="entry name" value="PKS_KR"/>
    <property type="match status" value="1"/>
</dbReference>
<dbReference type="SUPFAM" id="SSF47336">
    <property type="entry name" value="ACP-like"/>
    <property type="match status" value="1"/>
</dbReference>
<dbReference type="Pfam" id="PF08659">
    <property type="entry name" value="KR"/>
    <property type="match status" value="1"/>
</dbReference>
<dbReference type="EMBL" id="LXQD01000258">
    <property type="protein sequence ID" value="RCJ30594.1"/>
    <property type="molecule type" value="Genomic_DNA"/>
</dbReference>